<dbReference type="InterPro" id="IPR025857">
    <property type="entry name" value="MacB_PCD"/>
</dbReference>
<sequence>MFLHYIDLGWRSLRRTPLVSFLMVLAIALGIGITMTSLSVYHMMSMDPIEHKSSRLFHPQLQTMDDGEDTWSEDNLPYQLTYQDAKNLAEAPFPQYKAAMLRTGFTVHLDNSEIRPFIQNTRVTHSDFFTLFDLSFIYGSAWTQEQADAASPVAVISEELNQKLFGGENSVGRQIYLDDTSFRIVGVIAPWETHMKFYDVNNGAFNSQESIYIPFSLIAAMDINTWGNSNGWKFQNIRSMKDKRQSEIFWLQFWVQLEDEAAVSQYGDYLMSYMAEQQKFGRFNREQLEYGLRDVNAWLDYRNVVSEDNEVLVALSFMFLAVCLANILGLLLAKFMRRAPEVGVRRALGASKRQVFLQHIIEVSMLGLIGGLMGIGIAQLGLWGVRLTQEYYSPLATMDLTMLLSAPVIAISACVIAGLYPAWLVCRTTPATYLKTQ</sequence>
<dbReference type="OrthoDB" id="8735006at2"/>
<dbReference type="EMBL" id="PVNP01000198">
    <property type="protein sequence ID" value="PRO71795.1"/>
    <property type="molecule type" value="Genomic_DNA"/>
</dbReference>
<keyword evidence="5 6" id="KW-0472">Membrane</keyword>
<feature type="transmembrane region" description="Helical" evidence="6">
    <location>
        <begin position="402"/>
        <end position="425"/>
    </location>
</feature>
<dbReference type="GO" id="GO:0005524">
    <property type="term" value="F:ATP binding"/>
    <property type="evidence" value="ECO:0007669"/>
    <property type="project" value="UniProtKB-KW"/>
</dbReference>
<keyword evidence="10" id="KW-1185">Reference proteome</keyword>
<evidence type="ECO:0000313" key="10">
    <source>
        <dbReference type="Proteomes" id="UP000238949"/>
    </source>
</evidence>
<dbReference type="InterPro" id="IPR050250">
    <property type="entry name" value="Macrolide_Exporter_MacB"/>
</dbReference>
<keyword evidence="3 6" id="KW-0812">Transmembrane</keyword>
<accession>A0A2S9V605</accession>
<feature type="domain" description="ABC3 transporter permease C-terminal" evidence="7">
    <location>
        <begin position="314"/>
        <end position="430"/>
    </location>
</feature>
<comment type="caution">
    <text evidence="9">The sequence shown here is derived from an EMBL/GenBank/DDBJ whole genome shotgun (WGS) entry which is preliminary data.</text>
</comment>
<feature type="transmembrane region" description="Helical" evidence="6">
    <location>
        <begin position="311"/>
        <end position="335"/>
    </location>
</feature>
<keyword evidence="9" id="KW-0067">ATP-binding</keyword>
<comment type="subcellular location">
    <subcellularLocation>
        <location evidence="1">Cell membrane</location>
        <topology evidence="1">Multi-pass membrane protein</topology>
    </subcellularLocation>
</comment>
<organism evidence="9 10">
    <name type="scientific">Alteromonas alba</name>
    <dbReference type="NCBI Taxonomy" id="2079529"/>
    <lineage>
        <taxon>Bacteria</taxon>
        <taxon>Pseudomonadati</taxon>
        <taxon>Pseudomonadota</taxon>
        <taxon>Gammaproteobacteria</taxon>
        <taxon>Alteromonadales</taxon>
        <taxon>Alteromonadaceae</taxon>
        <taxon>Alteromonas/Salinimonas group</taxon>
        <taxon>Alteromonas</taxon>
    </lineage>
</organism>
<protein>
    <submittedName>
        <fullName evidence="9">ABC transporter ATP-binding protein</fullName>
    </submittedName>
</protein>
<gene>
    <name evidence="9" type="ORF">C6Y40_20085</name>
</gene>
<evidence type="ECO:0000259" key="8">
    <source>
        <dbReference type="Pfam" id="PF12704"/>
    </source>
</evidence>
<evidence type="ECO:0000256" key="2">
    <source>
        <dbReference type="ARBA" id="ARBA00022475"/>
    </source>
</evidence>
<dbReference type="PANTHER" id="PTHR30572:SF18">
    <property type="entry name" value="ABC-TYPE MACROLIDE FAMILY EXPORT SYSTEM PERMEASE COMPONENT 2"/>
    <property type="match status" value="1"/>
</dbReference>
<feature type="transmembrane region" description="Helical" evidence="6">
    <location>
        <begin position="21"/>
        <end position="44"/>
    </location>
</feature>
<dbReference type="AlphaFoldDB" id="A0A2S9V605"/>
<evidence type="ECO:0000256" key="1">
    <source>
        <dbReference type="ARBA" id="ARBA00004651"/>
    </source>
</evidence>
<dbReference type="Pfam" id="PF12704">
    <property type="entry name" value="MacB_PCD"/>
    <property type="match status" value="1"/>
</dbReference>
<keyword evidence="9" id="KW-0547">Nucleotide-binding</keyword>
<dbReference type="Pfam" id="PF02687">
    <property type="entry name" value="FtsX"/>
    <property type="match status" value="1"/>
</dbReference>
<dbReference type="RefSeq" id="WP_105936181.1">
    <property type="nucleotide sequence ID" value="NZ_PVNP01000198.1"/>
</dbReference>
<reference evidence="10" key="1">
    <citation type="journal article" date="2020" name="Int. J. Syst. Evol. Microbiol.">
        <title>Alteromonas alba sp. nov., a marine bacterium isolated from the seawater of the West Pacific Ocean.</title>
        <authorList>
            <person name="Sun C."/>
            <person name="Wu Y.-H."/>
            <person name="Xamxidin M."/>
            <person name="Cheng H."/>
            <person name="Xu X.-W."/>
        </authorList>
    </citation>
    <scope>NUCLEOTIDE SEQUENCE [LARGE SCALE GENOMIC DNA]</scope>
    <source>
        <strain evidence="10">190</strain>
    </source>
</reference>
<evidence type="ECO:0000313" key="9">
    <source>
        <dbReference type="EMBL" id="PRO71795.1"/>
    </source>
</evidence>
<dbReference type="Proteomes" id="UP000238949">
    <property type="component" value="Unassembled WGS sequence"/>
</dbReference>
<evidence type="ECO:0000259" key="7">
    <source>
        <dbReference type="Pfam" id="PF02687"/>
    </source>
</evidence>
<evidence type="ECO:0000256" key="5">
    <source>
        <dbReference type="ARBA" id="ARBA00023136"/>
    </source>
</evidence>
<dbReference type="GO" id="GO:0005886">
    <property type="term" value="C:plasma membrane"/>
    <property type="evidence" value="ECO:0007669"/>
    <property type="project" value="UniProtKB-SubCell"/>
</dbReference>
<name>A0A2S9V605_9ALTE</name>
<dbReference type="PANTHER" id="PTHR30572">
    <property type="entry name" value="MEMBRANE COMPONENT OF TRANSPORTER-RELATED"/>
    <property type="match status" value="1"/>
</dbReference>
<keyword evidence="4 6" id="KW-1133">Transmembrane helix</keyword>
<feature type="transmembrane region" description="Helical" evidence="6">
    <location>
        <begin position="356"/>
        <end position="382"/>
    </location>
</feature>
<dbReference type="GO" id="GO:0022857">
    <property type="term" value="F:transmembrane transporter activity"/>
    <property type="evidence" value="ECO:0007669"/>
    <property type="project" value="TreeGrafter"/>
</dbReference>
<proteinExistence type="predicted"/>
<evidence type="ECO:0000256" key="4">
    <source>
        <dbReference type="ARBA" id="ARBA00022989"/>
    </source>
</evidence>
<feature type="domain" description="MacB-like periplasmic core" evidence="8">
    <location>
        <begin position="20"/>
        <end position="266"/>
    </location>
</feature>
<dbReference type="InterPro" id="IPR003838">
    <property type="entry name" value="ABC3_permease_C"/>
</dbReference>
<evidence type="ECO:0000256" key="6">
    <source>
        <dbReference type="SAM" id="Phobius"/>
    </source>
</evidence>
<keyword evidence="2" id="KW-1003">Cell membrane</keyword>
<evidence type="ECO:0000256" key="3">
    <source>
        <dbReference type="ARBA" id="ARBA00022692"/>
    </source>
</evidence>